<gene>
    <name evidence="1" type="ORF">ZIOFF_050056</name>
</gene>
<protein>
    <submittedName>
        <fullName evidence="1">Uncharacterized protein</fullName>
    </submittedName>
</protein>
<comment type="caution">
    <text evidence="1">The sequence shown here is derived from an EMBL/GenBank/DDBJ whole genome shotgun (WGS) entry which is preliminary data.</text>
</comment>
<keyword evidence="2" id="KW-1185">Reference proteome</keyword>
<accession>A0A8J5KG65</accession>
<evidence type="ECO:0000313" key="1">
    <source>
        <dbReference type="EMBL" id="KAG6488805.1"/>
    </source>
</evidence>
<evidence type="ECO:0000313" key="2">
    <source>
        <dbReference type="Proteomes" id="UP000734854"/>
    </source>
</evidence>
<dbReference type="PANTHER" id="PTHR47674">
    <property type="entry name" value="SAGA-ASSOCIATED FACTOR 11"/>
    <property type="match status" value="1"/>
</dbReference>
<reference evidence="1 2" key="1">
    <citation type="submission" date="2020-08" db="EMBL/GenBank/DDBJ databases">
        <title>Plant Genome Project.</title>
        <authorList>
            <person name="Zhang R.-G."/>
        </authorList>
    </citation>
    <scope>NUCLEOTIDE SEQUENCE [LARGE SCALE GENOMIC DNA]</scope>
    <source>
        <tissue evidence="1">Rhizome</tissue>
    </source>
</reference>
<organism evidence="1 2">
    <name type="scientific">Zingiber officinale</name>
    <name type="common">Ginger</name>
    <name type="synonym">Amomum zingiber</name>
    <dbReference type="NCBI Taxonomy" id="94328"/>
    <lineage>
        <taxon>Eukaryota</taxon>
        <taxon>Viridiplantae</taxon>
        <taxon>Streptophyta</taxon>
        <taxon>Embryophyta</taxon>
        <taxon>Tracheophyta</taxon>
        <taxon>Spermatophyta</taxon>
        <taxon>Magnoliopsida</taxon>
        <taxon>Liliopsida</taxon>
        <taxon>Zingiberales</taxon>
        <taxon>Zingiberaceae</taxon>
        <taxon>Zingiber</taxon>
    </lineage>
</organism>
<dbReference type="EMBL" id="JACMSC010000014">
    <property type="protein sequence ID" value="KAG6488805.1"/>
    <property type="molecule type" value="Genomic_DNA"/>
</dbReference>
<sequence>MSALNDGSSSPRSQVTIEQRASRCFDDLLESIIVDVASECHRIARLGLDLNLEVEEEELRLSAQARMADPSCSSESNSKNVVDIFGQTHPPIASETFNCMNCGRPVTAGSKAESCPIGMLIPNLVLKFKVGLGRKALSKITRSTTIARNRHARGSPVTVYAPYSTSTNSNIVPEGTPRTAREEFAEYTFEEP</sequence>
<dbReference type="GO" id="GO:0071819">
    <property type="term" value="C:DUBm complex"/>
    <property type="evidence" value="ECO:0007669"/>
    <property type="project" value="TreeGrafter"/>
</dbReference>
<dbReference type="AlphaFoldDB" id="A0A8J5KG65"/>
<dbReference type="Proteomes" id="UP000734854">
    <property type="component" value="Unassembled WGS sequence"/>
</dbReference>
<dbReference type="GO" id="GO:0070461">
    <property type="term" value="C:SAGA-type complex"/>
    <property type="evidence" value="ECO:0007669"/>
    <property type="project" value="TreeGrafter"/>
</dbReference>
<dbReference type="PANTHER" id="PTHR47674:SF3">
    <property type="entry name" value="SAGA-ASSOCIATED FACTOR 11"/>
    <property type="match status" value="1"/>
</dbReference>
<proteinExistence type="predicted"/>
<name>A0A8J5KG65_ZINOF</name>